<reference evidence="2 3" key="1">
    <citation type="submission" date="2019-08" db="EMBL/GenBank/DDBJ databases">
        <title>Bradymonadales sp. TMQ2.</title>
        <authorList>
            <person name="Liang Q."/>
        </authorList>
    </citation>
    <scope>NUCLEOTIDE SEQUENCE [LARGE SCALE GENOMIC DNA]</scope>
    <source>
        <strain evidence="2 3">TMQ2</strain>
    </source>
</reference>
<feature type="transmembrane region" description="Helical" evidence="1">
    <location>
        <begin position="29"/>
        <end position="49"/>
    </location>
</feature>
<dbReference type="EMBL" id="VOSL01000058">
    <property type="protein sequence ID" value="TXD33997.1"/>
    <property type="molecule type" value="Genomic_DNA"/>
</dbReference>
<dbReference type="AlphaFoldDB" id="A0A5C6WX59"/>
<dbReference type="Proteomes" id="UP000321046">
    <property type="component" value="Unassembled WGS sequence"/>
</dbReference>
<sequence length="71" mass="8100">MLELIENFVLTTSFLQIFIRLSQMSATDVVLLFLLSKPVFVLMAAGSVLSGRMKRHDHYLGSDRSERCLPR</sequence>
<keyword evidence="1" id="KW-0812">Transmembrane</keyword>
<accession>A0A5C6WX59</accession>
<gene>
    <name evidence="2" type="ORF">FRC96_14700</name>
</gene>
<protein>
    <submittedName>
        <fullName evidence="2">Uncharacterized protein</fullName>
    </submittedName>
</protein>
<dbReference type="OrthoDB" id="5519246at2"/>
<evidence type="ECO:0000313" key="2">
    <source>
        <dbReference type="EMBL" id="TXD33997.1"/>
    </source>
</evidence>
<organism evidence="2 3">
    <name type="scientific">Lujinxingia vulgaris</name>
    <dbReference type="NCBI Taxonomy" id="2600176"/>
    <lineage>
        <taxon>Bacteria</taxon>
        <taxon>Deltaproteobacteria</taxon>
        <taxon>Bradymonadales</taxon>
        <taxon>Lujinxingiaceae</taxon>
        <taxon>Lujinxingia</taxon>
    </lineage>
</organism>
<keyword evidence="1" id="KW-1133">Transmembrane helix</keyword>
<evidence type="ECO:0000256" key="1">
    <source>
        <dbReference type="SAM" id="Phobius"/>
    </source>
</evidence>
<comment type="caution">
    <text evidence="2">The sequence shown here is derived from an EMBL/GenBank/DDBJ whole genome shotgun (WGS) entry which is preliminary data.</text>
</comment>
<keyword evidence="1" id="KW-0472">Membrane</keyword>
<dbReference type="RefSeq" id="WP_146975483.1">
    <property type="nucleotide sequence ID" value="NZ_VOSL01000058.1"/>
</dbReference>
<name>A0A5C6WX59_9DELT</name>
<evidence type="ECO:0000313" key="3">
    <source>
        <dbReference type="Proteomes" id="UP000321046"/>
    </source>
</evidence>
<proteinExistence type="predicted"/>